<dbReference type="AlphaFoldDB" id="A0A2D2DII2"/>
<accession>A0A2D2DII2</accession>
<dbReference type="NCBIfam" id="NF004818">
    <property type="entry name" value="PRK06172.1"/>
    <property type="match status" value="1"/>
</dbReference>
<evidence type="ECO:0000313" key="4">
    <source>
        <dbReference type="EMBL" id="ATQ74779.1"/>
    </source>
</evidence>
<evidence type="ECO:0000259" key="3">
    <source>
        <dbReference type="SMART" id="SM00822"/>
    </source>
</evidence>
<dbReference type="FunFam" id="3.40.50.720:FF:000084">
    <property type="entry name" value="Short-chain dehydrogenase reductase"/>
    <property type="match status" value="1"/>
</dbReference>
<comment type="similarity">
    <text evidence="1">Belongs to the short-chain dehydrogenases/reductases (SDR) family.</text>
</comment>
<keyword evidence="5" id="KW-1185">Reference proteome</keyword>
<dbReference type="InterPro" id="IPR002347">
    <property type="entry name" value="SDR_fam"/>
</dbReference>
<reference evidence="4" key="1">
    <citation type="submission" date="2017-10" db="EMBL/GenBank/DDBJ databases">
        <title>Massilia psychrophilum sp. nov., a novel purple-pigmented bacterium isolated from Tianshan glacier, Xinjiang Municipality, China.</title>
        <authorList>
            <person name="Wang H."/>
        </authorList>
    </citation>
    <scope>NUCLEOTIDE SEQUENCE [LARGE SCALE GENOMIC DNA]</scope>
    <source>
        <strain evidence="4">B2</strain>
    </source>
</reference>
<protein>
    <submittedName>
        <fullName evidence="4">Short chain dehydrogenase</fullName>
    </submittedName>
</protein>
<dbReference type="Proteomes" id="UP000229897">
    <property type="component" value="Chromosome"/>
</dbReference>
<dbReference type="InterPro" id="IPR057326">
    <property type="entry name" value="KR_dom"/>
</dbReference>
<dbReference type="RefSeq" id="WP_099874755.1">
    <property type="nucleotide sequence ID" value="NZ_CP024608.1"/>
</dbReference>
<dbReference type="PRINTS" id="PR00080">
    <property type="entry name" value="SDRFAMILY"/>
</dbReference>
<evidence type="ECO:0000256" key="2">
    <source>
        <dbReference type="ARBA" id="ARBA00023002"/>
    </source>
</evidence>
<dbReference type="GO" id="GO:0016491">
    <property type="term" value="F:oxidoreductase activity"/>
    <property type="evidence" value="ECO:0007669"/>
    <property type="project" value="UniProtKB-KW"/>
</dbReference>
<dbReference type="NCBIfam" id="NF005559">
    <property type="entry name" value="PRK07231.1"/>
    <property type="match status" value="1"/>
</dbReference>
<sequence>MAREKQKESSFEGKVVLVTGAAGGIGRAAAVAFGRAGACVVVADTSVDGGHATAAMIVENGGKALFVQCNVTRAAEVEALIDKTVAYYGRLDCAFNNAGIDEEHLPLADADEALFDRIMNVNVKGTWLCMKYEIRQMLKQGSGSIVNTASVAGLVGAPTQPIYAASKHAVVGMTKTAAAEYAREGIRINSVCPGVVNTPMMGRALEREPLREKKLRNVHPMGRFAEPSEIASAAMWLCSDQSSFVTGHQLAVDGGLTAI</sequence>
<organism evidence="4 5">
    <name type="scientific">Massilia violaceinigra</name>
    <dbReference type="NCBI Taxonomy" id="2045208"/>
    <lineage>
        <taxon>Bacteria</taxon>
        <taxon>Pseudomonadati</taxon>
        <taxon>Pseudomonadota</taxon>
        <taxon>Betaproteobacteria</taxon>
        <taxon>Burkholderiales</taxon>
        <taxon>Oxalobacteraceae</taxon>
        <taxon>Telluria group</taxon>
        <taxon>Massilia</taxon>
    </lineage>
</organism>
<dbReference type="SUPFAM" id="SSF51735">
    <property type="entry name" value="NAD(P)-binding Rossmann-fold domains"/>
    <property type="match status" value="1"/>
</dbReference>
<dbReference type="SMART" id="SM00822">
    <property type="entry name" value="PKS_KR"/>
    <property type="match status" value="1"/>
</dbReference>
<dbReference type="PANTHER" id="PTHR24321">
    <property type="entry name" value="DEHYDROGENASES, SHORT CHAIN"/>
    <property type="match status" value="1"/>
</dbReference>
<proteinExistence type="inferred from homology"/>
<dbReference type="Gene3D" id="3.40.50.720">
    <property type="entry name" value="NAD(P)-binding Rossmann-like Domain"/>
    <property type="match status" value="1"/>
</dbReference>
<dbReference type="Pfam" id="PF13561">
    <property type="entry name" value="adh_short_C2"/>
    <property type="match status" value="1"/>
</dbReference>
<dbReference type="PROSITE" id="PS00061">
    <property type="entry name" value="ADH_SHORT"/>
    <property type="match status" value="1"/>
</dbReference>
<dbReference type="OrthoDB" id="7064009at2"/>
<gene>
    <name evidence="4" type="ORF">CR152_09780</name>
</gene>
<dbReference type="KEGG" id="mass:CR152_09780"/>
<evidence type="ECO:0000313" key="5">
    <source>
        <dbReference type="Proteomes" id="UP000229897"/>
    </source>
</evidence>
<evidence type="ECO:0000256" key="1">
    <source>
        <dbReference type="ARBA" id="ARBA00006484"/>
    </source>
</evidence>
<dbReference type="CDD" id="cd05233">
    <property type="entry name" value="SDR_c"/>
    <property type="match status" value="1"/>
</dbReference>
<name>A0A2D2DII2_9BURK</name>
<dbReference type="InterPro" id="IPR036291">
    <property type="entry name" value="NAD(P)-bd_dom_sf"/>
</dbReference>
<feature type="domain" description="Ketoreductase" evidence="3">
    <location>
        <begin position="14"/>
        <end position="194"/>
    </location>
</feature>
<keyword evidence="2" id="KW-0560">Oxidoreductase</keyword>
<dbReference type="InterPro" id="IPR020904">
    <property type="entry name" value="Sc_DH/Rdtase_CS"/>
</dbReference>
<dbReference type="PANTHER" id="PTHR24321:SF11">
    <property type="entry name" value="BLR0893 PROTEIN"/>
    <property type="match status" value="1"/>
</dbReference>
<dbReference type="EMBL" id="CP024608">
    <property type="protein sequence ID" value="ATQ74779.1"/>
    <property type="molecule type" value="Genomic_DNA"/>
</dbReference>
<dbReference type="PRINTS" id="PR00081">
    <property type="entry name" value="GDHRDH"/>
</dbReference>